<keyword evidence="1" id="KW-1133">Transmembrane helix</keyword>
<gene>
    <name evidence="2" type="ORF">B7707_06190</name>
</gene>
<proteinExistence type="predicted"/>
<name>A0A1X1IU98_STROR</name>
<dbReference type="Proteomes" id="UP000193326">
    <property type="component" value="Unassembled WGS sequence"/>
</dbReference>
<evidence type="ECO:0000313" key="2">
    <source>
        <dbReference type="EMBL" id="ORO76553.1"/>
    </source>
</evidence>
<organism evidence="2 3">
    <name type="scientific">Streptococcus oralis subsp. dentisani</name>
    <dbReference type="NCBI Taxonomy" id="1458253"/>
    <lineage>
        <taxon>Bacteria</taxon>
        <taxon>Bacillati</taxon>
        <taxon>Bacillota</taxon>
        <taxon>Bacilli</taxon>
        <taxon>Lactobacillales</taxon>
        <taxon>Streptococcaceae</taxon>
        <taxon>Streptococcus</taxon>
    </lineage>
</organism>
<keyword evidence="1" id="KW-0472">Membrane</keyword>
<dbReference type="EMBL" id="NCUY01000032">
    <property type="protein sequence ID" value="ORO76553.1"/>
    <property type="molecule type" value="Genomic_DNA"/>
</dbReference>
<accession>A0A1X1IU98</accession>
<evidence type="ECO:0000256" key="1">
    <source>
        <dbReference type="SAM" id="Phobius"/>
    </source>
</evidence>
<keyword evidence="1" id="KW-0812">Transmembrane</keyword>
<evidence type="ECO:0000313" key="3">
    <source>
        <dbReference type="Proteomes" id="UP000193326"/>
    </source>
</evidence>
<protein>
    <submittedName>
        <fullName evidence="2">Uncharacterized protein</fullName>
    </submittedName>
</protein>
<reference evidence="2 3" key="1">
    <citation type="journal article" date="2016" name="Eur. J. Clin. Microbiol. Infect. Dis.">
        <title>Whole genome sequencing as a tool for phylogenetic analysis of clinical strains of Mitis group streptococci.</title>
        <authorList>
            <person name="Rasmussen L.H."/>
            <person name="Dargis R."/>
            <person name="Hojholt K."/>
            <person name="Christensen J.J."/>
            <person name="Skovgaard O."/>
            <person name="Justesen U.S."/>
            <person name="Rosenvinge F.S."/>
            <person name="Moser C."/>
            <person name="Lukjancenko O."/>
            <person name="Rasmussen S."/>
            <person name="Nielsen X.C."/>
        </authorList>
    </citation>
    <scope>NUCLEOTIDE SEQUENCE [LARGE SCALE GENOMIC DNA]</scope>
    <source>
        <strain evidence="2 3">RH_70047_11</strain>
    </source>
</reference>
<dbReference type="AlphaFoldDB" id="A0A1X1IU98"/>
<sequence length="147" mass="17495">MNIIKEGYPSDFSNFSDSIIAYLESFLTIFLLLTNFQFLQKTRERIKLSLFNNFKLEWKQVDEKNFRCFMIQVTIKFLRCTCLLEYSDEVKSLKIAINLLACNILSPIIHTLKHHCLPIYRIFLLKILFQFEFGDLFPDCKSYIKKA</sequence>
<feature type="transmembrane region" description="Helical" evidence="1">
    <location>
        <begin position="19"/>
        <end position="39"/>
    </location>
</feature>
<comment type="caution">
    <text evidence="2">The sequence shown here is derived from an EMBL/GenBank/DDBJ whole genome shotgun (WGS) entry which is preliminary data.</text>
</comment>